<accession>A0AAI8Z7B4</accession>
<evidence type="ECO:0000259" key="7">
    <source>
        <dbReference type="PROSITE" id="PS50815"/>
    </source>
</evidence>
<dbReference type="InterPro" id="IPR051294">
    <property type="entry name" value="HORMA_MeioticProgression"/>
</dbReference>
<protein>
    <recommendedName>
        <fullName evidence="7">HORMA domain-containing protein</fullName>
    </recommendedName>
</protein>
<dbReference type="Gene3D" id="3.30.900.10">
    <property type="entry name" value="HORMA domain"/>
    <property type="match status" value="1"/>
</dbReference>
<dbReference type="InterPro" id="IPR011011">
    <property type="entry name" value="Znf_FYVE_PHD"/>
</dbReference>
<dbReference type="SUPFAM" id="SSF57903">
    <property type="entry name" value="FYVE/PHD zinc finger"/>
    <property type="match status" value="1"/>
</dbReference>
<dbReference type="GO" id="GO:0005694">
    <property type="term" value="C:chromosome"/>
    <property type="evidence" value="ECO:0007669"/>
    <property type="project" value="UniProtKB-SubCell"/>
</dbReference>
<dbReference type="InterPro" id="IPR003511">
    <property type="entry name" value="HORMA_dom"/>
</dbReference>
<dbReference type="SUPFAM" id="SSF56019">
    <property type="entry name" value="The spindle assembly checkpoint protein mad2"/>
    <property type="match status" value="1"/>
</dbReference>
<dbReference type="GO" id="GO:0005634">
    <property type="term" value="C:nucleus"/>
    <property type="evidence" value="ECO:0007669"/>
    <property type="project" value="UniProtKB-SubCell"/>
</dbReference>
<organism evidence="8 9">
    <name type="scientific">Lecanosticta acicola</name>
    <dbReference type="NCBI Taxonomy" id="111012"/>
    <lineage>
        <taxon>Eukaryota</taxon>
        <taxon>Fungi</taxon>
        <taxon>Dikarya</taxon>
        <taxon>Ascomycota</taxon>
        <taxon>Pezizomycotina</taxon>
        <taxon>Dothideomycetes</taxon>
        <taxon>Dothideomycetidae</taxon>
        <taxon>Mycosphaerellales</taxon>
        <taxon>Mycosphaerellaceae</taxon>
        <taxon>Lecanosticta</taxon>
    </lineage>
</organism>
<dbReference type="Proteomes" id="UP001296104">
    <property type="component" value="Unassembled WGS sequence"/>
</dbReference>
<evidence type="ECO:0000256" key="2">
    <source>
        <dbReference type="ARBA" id="ARBA00004286"/>
    </source>
</evidence>
<name>A0AAI8Z7B4_9PEZI</name>
<gene>
    <name evidence="8" type="ORF">LECACI_7A009208</name>
</gene>
<dbReference type="PROSITE" id="PS50815">
    <property type="entry name" value="HORMA"/>
    <property type="match status" value="1"/>
</dbReference>
<dbReference type="Pfam" id="PF02301">
    <property type="entry name" value="HORMA"/>
    <property type="match status" value="1"/>
</dbReference>
<comment type="subcellular location">
    <subcellularLocation>
        <location evidence="2">Chromosome</location>
    </subcellularLocation>
    <subcellularLocation>
        <location evidence="1">Nucleus</location>
    </subcellularLocation>
</comment>
<feature type="compositionally biased region" description="Low complexity" evidence="6">
    <location>
        <begin position="659"/>
        <end position="671"/>
    </location>
</feature>
<feature type="region of interest" description="Disordered" evidence="6">
    <location>
        <begin position="652"/>
        <end position="699"/>
    </location>
</feature>
<evidence type="ECO:0000256" key="5">
    <source>
        <dbReference type="ARBA" id="ARBA00023254"/>
    </source>
</evidence>
<dbReference type="GO" id="GO:0007130">
    <property type="term" value="P:synaptonemal complex assembly"/>
    <property type="evidence" value="ECO:0007669"/>
    <property type="project" value="TreeGrafter"/>
</dbReference>
<dbReference type="GO" id="GO:0051598">
    <property type="term" value="P:meiotic recombination checkpoint signaling"/>
    <property type="evidence" value="ECO:0007669"/>
    <property type="project" value="TreeGrafter"/>
</dbReference>
<sequence length="737" mass="81134">MGTTKQLQKSRTAGTLTKTKITQAQSIEVMQTLLHSGISTLSWYRNFFSEYAFDEVTYEAGRIPSYGEYAYGDRADDEQAAGVGDGKKSHQEGLRMCLLRRKRSSRVDRLLDGLETNVFPALAEGRLRALQILVHSDPSDRAKVLETYTFTIKYDAESEGDRVAAGIEMGGSGDEPVTVEETNLKFRILQKAVMQMCEKLPDLPEEKHLGLNMIHFDEQHDVAPGWKTAETDKLLFPSVQGWEKRPVQFEQLKSGSHSASLRISLVQPQYTTKLLQSEAPALPETSEFHGDGTIYDELDKSMFEVAPATPSTVIDPDTTDKSYMKQLQDKQTATPAPTSDVLHKASQGEKATTPSDDREDTGFGDGEPSGAFGESLDTQSSDLPRMRSVLQGAVQPEHLTQGDTQTQASMRPPPVPVYSVPKVPSIAPPAATSTPLQKLQLDPAVVSKLHANQTNLTESALKLAKAKISHGKIGDILYCQCGKQIDCTCCGTSQHYHCQGFSGAEDPRIPENYTCYHCLLHGRDDSTRKVIDDLVLKRRAMVTALQHGLKTKTDLGKRLGVRTETAGNVHTHLREQGFVVPVASSHSRGFGKSGKPHFVPINGGTNFDRMIRELFDPQLHVEQMYTKSAVIPTQVKEQLQRLQLADMPVATMSHPRQKSSATPTTATATASDLDPRSPATPFRTPSHPPGKRLKRGREGEDLIHDSAQEVGTKRLRTVQTTWTILANGLPSPVPPRK</sequence>
<evidence type="ECO:0000313" key="8">
    <source>
        <dbReference type="EMBL" id="CAK4034050.1"/>
    </source>
</evidence>
<keyword evidence="4" id="KW-0539">Nucleus</keyword>
<evidence type="ECO:0000313" key="9">
    <source>
        <dbReference type="Proteomes" id="UP001296104"/>
    </source>
</evidence>
<dbReference type="PANTHER" id="PTHR48225:SF7">
    <property type="entry name" value="MEIOSIS-SPECIFIC PROTEIN HOP1"/>
    <property type="match status" value="1"/>
</dbReference>
<evidence type="ECO:0000256" key="6">
    <source>
        <dbReference type="SAM" id="MobiDB-lite"/>
    </source>
</evidence>
<dbReference type="PANTHER" id="PTHR48225">
    <property type="entry name" value="HORMA DOMAIN-CONTAINING PROTEIN 1"/>
    <property type="match status" value="1"/>
</dbReference>
<reference evidence="8" key="1">
    <citation type="submission" date="2023-11" db="EMBL/GenBank/DDBJ databases">
        <authorList>
            <person name="Alioto T."/>
            <person name="Alioto T."/>
            <person name="Gomez Garrido J."/>
        </authorList>
    </citation>
    <scope>NUCLEOTIDE SEQUENCE</scope>
</reference>
<evidence type="ECO:0000256" key="3">
    <source>
        <dbReference type="ARBA" id="ARBA00022454"/>
    </source>
</evidence>
<evidence type="ECO:0000256" key="4">
    <source>
        <dbReference type="ARBA" id="ARBA00023242"/>
    </source>
</evidence>
<comment type="caution">
    <text evidence="8">The sequence shown here is derived from an EMBL/GenBank/DDBJ whole genome shotgun (WGS) entry which is preliminary data.</text>
</comment>
<dbReference type="InterPro" id="IPR036570">
    <property type="entry name" value="HORMA_dom_sf"/>
</dbReference>
<dbReference type="AlphaFoldDB" id="A0AAI8Z7B4"/>
<dbReference type="EMBL" id="CAVMBE010000102">
    <property type="protein sequence ID" value="CAK4034050.1"/>
    <property type="molecule type" value="Genomic_DNA"/>
</dbReference>
<proteinExistence type="predicted"/>
<feature type="domain" description="HORMA" evidence="7">
    <location>
        <begin position="24"/>
        <end position="263"/>
    </location>
</feature>
<keyword evidence="5" id="KW-0469">Meiosis</keyword>
<keyword evidence="9" id="KW-1185">Reference proteome</keyword>
<evidence type="ECO:0000256" key="1">
    <source>
        <dbReference type="ARBA" id="ARBA00004123"/>
    </source>
</evidence>
<feature type="region of interest" description="Disordered" evidence="6">
    <location>
        <begin position="325"/>
        <end position="379"/>
    </location>
</feature>
<keyword evidence="3" id="KW-0158">Chromosome</keyword>